<keyword evidence="5 6" id="KW-0472">Membrane</keyword>
<sequence>MGVVEEYLPAMAMLGIQAIYAIVTLISRAALLEGMSPRVFIVYRQAFATLSIAPIAYLSRSKSMKVSLDLKSFYLIFFAALIGSTMNHNFFYEGLFLASSSLATAMENLIPAVTFIIAAMVGMESVKLTNLRCMAKIGGTVVCVGGAMFMALLRGPKLLNATQAFGVKSAIFGVESGSDEAWLLGSLSLFGSCCCWSIWLILQVPAMASYPDKLSLSAWTCFFSLIQSVGFTLWVEGANVETWKIHSKTELVCYLFSGIFGSGVAYFLQAWGISKRGPVFSAVFNPFCTIITTILAAIFLHEEIYTGSLLGGVIVIIGLYVVLWGKTNDYTKEEDREKCRVETQEEDCESASTSIETDSYKVDVREPLLSSGCTHHIDS</sequence>
<dbReference type="GeneID" id="111468623"/>
<feature type="transmembrane region" description="Helical" evidence="6">
    <location>
        <begin position="72"/>
        <end position="90"/>
    </location>
</feature>
<evidence type="ECO:0000256" key="2">
    <source>
        <dbReference type="ARBA" id="ARBA00007635"/>
    </source>
</evidence>
<feature type="transmembrane region" description="Helical" evidence="6">
    <location>
        <begin position="214"/>
        <end position="234"/>
    </location>
</feature>
<evidence type="ECO:0000313" key="9">
    <source>
        <dbReference type="RefSeq" id="XP_022969668.1"/>
    </source>
</evidence>
<feature type="domain" description="EamA" evidence="7">
    <location>
        <begin position="12"/>
        <end position="146"/>
    </location>
</feature>
<organism evidence="8 9">
    <name type="scientific">Cucurbita maxima</name>
    <name type="common">Pumpkin</name>
    <name type="synonym">Winter squash</name>
    <dbReference type="NCBI Taxonomy" id="3661"/>
    <lineage>
        <taxon>Eukaryota</taxon>
        <taxon>Viridiplantae</taxon>
        <taxon>Streptophyta</taxon>
        <taxon>Embryophyta</taxon>
        <taxon>Tracheophyta</taxon>
        <taxon>Spermatophyta</taxon>
        <taxon>Magnoliopsida</taxon>
        <taxon>eudicotyledons</taxon>
        <taxon>Gunneridae</taxon>
        <taxon>Pentapetalae</taxon>
        <taxon>rosids</taxon>
        <taxon>fabids</taxon>
        <taxon>Cucurbitales</taxon>
        <taxon>Cucurbitaceae</taxon>
        <taxon>Cucurbiteae</taxon>
        <taxon>Cucurbita</taxon>
    </lineage>
</organism>
<evidence type="ECO:0000256" key="6">
    <source>
        <dbReference type="RuleBase" id="RU363077"/>
    </source>
</evidence>
<dbReference type="SUPFAM" id="SSF103481">
    <property type="entry name" value="Multidrug resistance efflux transporter EmrE"/>
    <property type="match status" value="1"/>
</dbReference>
<evidence type="ECO:0000256" key="3">
    <source>
        <dbReference type="ARBA" id="ARBA00022692"/>
    </source>
</evidence>
<keyword evidence="8" id="KW-1185">Reference proteome</keyword>
<dbReference type="OrthoDB" id="1728340at2759"/>
<feature type="transmembrane region" description="Helical" evidence="6">
    <location>
        <begin position="41"/>
        <end position="60"/>
    </location>
</feature>
<name>A0A6J1I1N3_CUCMA</name>
<evidence type="ECO:0000256" key="5">
    <source>
        <dbReference type="ARBA" id="ARBA00023136"/>
    </source>
</evidence>
<feature type="transmembrane region" description="Helical" evidence="6">
    <location>
        <begin position="279"/>
        <end position="298"/>
    </location>
</feature>
<gene>
    <name evidence="9" type="primary">LOC111468623</name>
</gene>
<proteinExistence type="inferred from homology"/>
<feature type="transmembrane region" description="Helical" evidence="6">
    <location>
        <begin position="181"/>
        <end position="202"/>
    </location>
</feature>
<keyword evidence="4 6" id="KW-1133">Transmembrane helix</keyword>
<comment type="similarity">
    <text evidence="2 6">Belongs to the drug/metabolite transporter (DMT) superfamily. Plant drug/metabolite exporter (P-DME) (TC 2.A.7.4) family.</text>
</comment>
<dbReference type="AlphaFoldDB" id="A0A6J1I1N3"/>
<feature type="transmembrane region" description="Helical" evidence="6">
    <location>
        <begin position="7"/>
        <end position="29"/>
    </location>
</feature>
<evidence type="ECO:0000256" key="1">
    <source>
        <dbReference type="ARBA" id="ARBA00004141"/>
    </source>
</evidence>
<comment type="subcellular location">
    <subcellularLocation>
        <location evidence="1 6">Membrane</location>
        <topology evidence="1 6">Multi-pass membrane protein</topology>
    </subcellularLocation>
</comment>
<dbReference type="InterPro" id="IPR037185">
    <property type="entry name" value="EmrE-like"/>
</dbReference>
<protein>
    <recommendedName>
        <fullName evidence="6">WAT1-related protein</fullName>
    </recommendedName>
</protein>
<dbReference type="Proteomes" id="UP000504608">
    <property type="component" value="Unplaced"/>
</dbReference>
<dbReference type="InterPro" id="IPR030184">
    <property type="entry name" value="WAT1-related"/>
</dbReference>
<accession>A0A6J1I1N3</accession>
<dbReference type="InterPro" id="IPR000620">
    <property type="entry name" value="EamA_dom"/>
</dbReference>
<dbReference type="RefSeq" id="XP_022969668.1">
    <property type="nucleotide sequence ID" value="XM_023113900.1"/>
</dbReference>
<dbReference type="PANTHER" id="PTHR31218">
    <property type="entry name" value="WAT1-RELATED PROTEIN"/>
    <property type="match status" value="1"/>
</dbReference>
<feature type="transmembrane region" description="Helical" evidence="6">
    <location>
        <begin position="254"/>
        <end position="272"/>
    </location>
</feature>
<feature type="transmembrane region" description="Helical" evidence="6">
    <location>
        <begin position="96"/>
        <end position="121"/>
    </location>
</feature>
<feature type="domain" description="EamA" evidence="7">
    <location>
        <begin position="184"/>
        <end position="323"/>
    </location>
</feature>
<dbReference type="GO" id="GO:0016020">
    <property type="term" value="C:membrane"/>
    <property type="evidence" value="ECO:0007669"/>
    <property type="project" value="UniProtKB-SubCell"/>
</dbReference>
<feature type="transmembrane region" description="Helical" evidence="6">
    <location>
        <begin position="304"/>
        <end position="323"/>
    </location>
</feature>
<keyword evidence="3 6" id="KW-0812">Transmembrane</keyword>
<reference evidence="9" key="1">
    <citation type="submission" date="2025-08" db="UniProtKB">
        <authorList>
            <consortium name="RefSeq"/>
        </authorList>
    </citation>
    <scope>IDENTIFICATION</scope>
    <source>
        <tissue evidence="9">Young leaves</tissue>
    </source>
</reference>
<evidence type="ECO:0000256" key="4">
    <source>
        <dbReference type="ARBA" id="ARBA00022989"/>
    </source>
</evidence>
<evidence type="ECO:0000313" key="8">
    <source>
        <dbReference type="Proteomes" id="UP000504608"/>
    </source>
</evidence>
<dbReference type="GO" id="GO:0022857">
    <property type="term" value="F:transmembrane transporter activity"/>
    <property type="evidence" value="ECO:0007669"/>
    <property type="project" value="InterPro"/>
</dbReference>
<feature type="transmembrane region" description="Helical" evidence="6">
    <location>
        <begin position="133"/>
        <end position="153"/>
    </location>
</feature>
<dbReference type="Pfam" id="PF00892">
    <property type="entry name" value="EamA"/>
    <property type="match status" value="2"/>
</dbReference>
<evidence type="ECO:0000259" key="7">
    <source>
        <dbReference type="Pfam" id="PF00892"/>
    </source>
</evidence>
<dbReference type="KEGG" id="cmax:111468623"/>